<dbReference type="HOGENOM" id="CLU_1195202_0_0_1"/>
<keyword evidence="2" id="KW-1185">Reference proteome</keyword>
<evidence type="ECO:0000313" key="1">
    <source>
        <dbReference type="EMBL" id="EPE33237.1"/>
    </source>
</evidence>
<sequence length="245" mass="27656">MCTTYTYSELKQLVAKSNNPTNGRLFSAAMYIKDIFNANNIVFGFMGGFSLSLRGSDRRANDIDVAVGATMLELKQVLDLQKFIIIPLGLTSGVLRSFVRVVEFGRLEKLVEVDFLLAGTELSFKPTNFVLTFEGNFGLNIDLTDSVEIINTVLPSESVHQFPVLKLLSAMRSKLLAHFTRNESRDYKDLQWLCAQYGMEIYEFRAELEMVHRQKFIDHCEQQPASSDGSGPNYVRKVKHILGVP</sequence>
<dbReference type="RefSeq" id="XP_008079854.1">
    <property type="nucleotide sequence ID" value="XM_008081663.1"/>
</dbReference>
<organism evidence="1 2">
    <name type="scientific">Glarea lozoyensis (strain ATCC 20868 / MF5171)</name>
    <dbReference type="NCBI Taxonomy" id="1116229"/>
    <lineage>
        <taxon>Eukaryota</taxon>
        <taxon>Fungi</taxon>
        <taxon>Dikarya</taxon>
        <taxon>Ascomycota</taxon>
        <taxon>Pezizomycotina</taxon>
        <taxon>Leotiomycetes</taxon>
        <taxon>Helotiales</taxon>
        <taxon>Helotiaceae</taxon>
        <taxon>Glarea</taxon>
    </lineage>
</organism>
<evidence type="ECO:0008006" key="3">
    <source>
        <dbReference type="Google" id="ProtNLM"/>
    </source>
</evidence>
<dbReference type="SUPFAM" id="SSF81301">
    <property type="entry name" value="Nucleotidyltransferase"/>
    <property type="match status" value="1"/>
</dbReference>
<dbReference type="OMA" id="VEKNDHI"/>
<accession>S3D452</accession>
<dbReference type="GeneID" id="19465303"/>
<dbReference type="KEGG" id="glz:GLAREA_06249"/>
<reference evidence="1 2" key="1">
    <citation type="journal article" date="2013" name="BMC Genomics">
        <title>Genomics-driven discovery of the pneumocandin biosynthetic gene cluster in the fungus Glarea lozoyensis.</title>
        <authorList>
            <person name="Chen L."/>
            <person name="Yue Q."/>
            <person name="Zhang X."/>
            <person name="Xiang M."/>
            <person name="Wang C."/>
            <person name="Li S."/>
            <person name="Che Y."/>
            <person name="Ortiz-Lopez F.J."/>
            <person name="Bills G.F."/>
            <person name="Liu X."/>
            <person name="An Z."/>
        </authorList>
    </citation>
    <scope>NUCLEOTIDE SEQUENCE [LARGE SCALE GENOMIC DNA]</scope>
    <source>
        <strain evidence="2">ATCC 20868 / MF5171</strain>
    </source>
</reference>
<gene>
    <name evidence="1" type="ORF">GLAREA_06249</name>
</gene>
<dbReference type="InterPro" id="IPR043519">
    <property type="entry name" value="NT_sf"/>
</dbReference>
<dbReference type="AlphaFoldDB" id="S3D452"/>
<name>S3D452_GLAL2</name>
<dbReference type="OrthoDB" id="10066232at2759"/>
<dbReference type="EMBL" id="KE145358">
    <property type="protein sequence ID" value="EPE33237.1"/>
    <property type="molecule type" value="Genomic_DNA"/>
</dbReference>
<protein>
    <recommendedName>
        <fullName evidence="3">Nucleotidyltransferase</fullName>
    </recommendedName>
</protein>
<evidence type="ECO:0000313" key="2">
    <source>
        <dbReference type="Proteomes" id="UP000016922"/>
    </source>
</evidence>
<dbReference type="Proteomes" id="UP000016922">
    <property type="component" value="Unassembled WGS sequence"/>
</dbReference>
<proteinExistence type="predicted"/>